<accession>A0A195DBV4</accession>
<evidence type="ECO:0000313" key="2">
    <source>
        <dbReference type="Proteomes" id="UP000078492"/>
    </source>
</evidence>
<protein>
    <submittedName>
        <fullName evidence="1">Uncharacterized protein</fullName>
    </submittedName>
</protein>
<proteinExistence type="predicted"/>
<reference evidence="1 2" key="1">
    <citation type="submission" date="2015-09" db="EMBL/GenBank/DDBJ databases">
        <title>Trachymyrmex cornetzi WGS genome.</title>
        <authorList>
            <person name="Nygaard S."/>
            <person name="Hu H."/>
            <person name="Boomsma J."/>
            <person name="Zhang G."/>
        </authorList>
    </citation>
    <scope>NUCLEOTIDE SEQUENCE [LARGE SCALE GENOMIC DNA]</scope>
    <source>
        <strain evidence="1">Tcor2-1</strain>
        <tissue evidence="1">Whole body</tissue>
    </source>
</reference>
<dbReference type="AlphaFoldDB" id="A0A195DBV4"/>
<organism evidence="1 2">
    <name type="scientific">Trachymyrmex cornetzi</name>
    <dbReference type="NCBI Taxonomy" id="471704"/>
    <lineage>
        <taxon>Eukaryota</taxon>
        <taxon>Metazoa</taxon>
        <taxon>Ecdysozoa</taxon>
        <taxon>Arthropoda</taxon>
        <taxon>Hexapoda</taxon>
        <taxon>Insecta</taxon>
        <taxon>Pterygota</taxon>
        <taxon>Neoptera</taxon>
        <taxon>Endopterygota</taxon>
        <taxon>Hymenoptera</taxon>
        <taxon>Apocrita</taxon>
        <taxon>Aculeata</taxon>
        <taxon>Formicoidea</taxon>
        <taxon>Formicidae</taxon>
        <taxon>Myrmicinae</taxon>
        <taxon>Trachymyrmex</taxon>
    </lineage>
</organism>
<sequence>MRGSAGVITARARCNFLSARSKLPLDGVSCAASLRGQLPGVRCLHVNDVFTRTKGRDWLGIGAIPLIPARLGIMPPLNASSGRDSVDRGQATCGCEIHSALHGRSVPIHFSANKWNREEPRAVSPSNPIDQANGFCHRTYPPHAADKFSDGRRSGPDKSLRLPAKLPSRIKRGNTRDASTTAPEVYTRRLTRARPQQICVPYAMFFPGDTPSSSFFFIGIETQTKGDWEEQGKRNAHCVRIH</sequence>
<keyword evidence="2" id="KW-1185">Reference proteome</keyword>
<name>A0A195DBV4_9HYME</name>
<gene>
    <name evidence="1" type="ORF">ALC57_17555</name>
</gene>
<dbReference type="EMBL" id="KQ981010">
    <property type="protein sequence ID" value="KYN10368.1"/>
    <property type="molecule type" value="Genomic_DNA"/>
</dbReference>
<evidence type="ECO:0000313" key="1">
    <source>
        <dbReference type="EMBL" id="KYN10368.1"/>
    </source>
</evidence>
<dbReference type="Proteomes" id="UP000078492">
    <property type="component" value="Unassembled WGS sequence"/>
</dbReference>